<name>A0AAW9K8T7_CARML</name>
<feature type="binding site" evidence="2">
    <location>
        <begin position="166"/>
        <end position="173"/>
    </location>
    <ligand>
        <name>ATP</name>
        <dbReference type="ChEBI" id="CHEBI:30616"/>
    </ligand>
</feature>
<feature type="site" description="Important for autoinhibition of adenylyltransferase activity" evidence="3">
    <location>
        <position position="28"/>
    </location>
</feature>
<reference evidence="5" key="1">
    <citation type="submission" date="2023-08" db="EMBL/GenBank/DDBJ databases">
        <title>Genomic characterization of piscicolin 126 produced by Carnobacterium maltaromaticum CM22 strain isolated from salmon (Salmo salar).</title>
        <authorList>
            <person name="Gonzalez-Gragera E."/>
            <person name="Garcia-Lopez J.D."/>
            <person name="Teso-Perez C."/>
            <person name="Gimenez-Hernandez I."/>
            <person name="Peralta-Sanchez J.M."/>
            <person name="Valdivia E."/>
            <person name="Montalban-Lopez M."/>
            <person name="Martin-Platero A.M."/>
            <person name="Banos A."/>
            <person name="Martinez-Bueno M."/>
        </authorList>
    </citation>
    <scope>NUCLEOTIDE SEQUENCE</scope>
    <source>
        <strain evidence="5">CM22</strain>
    </source>
</reference>
<dbReference type="SUPFAM" id="SSF140931">
    <property type="entry name" value="Fic-like"/>
    <property type="match status" value="1"/>
</dbReference>
<dbReference type="RefSeq" id="WP_322809882.1">
    <property type="nucleotide sequence ID" value="NZ_JAVBVO010000024.1"/>
</dbReference>
<evidence type="ECO:0000259" key="4">
    <source>
        <dbReference type="PROSITE" id="PS51459"/>
    </source>
</evidence>
<dbReference type="PANTHER" id="PTHR13504:SF38">
    <property type="entry name" value="FIDO DOMAIN-CONTAINING PROTEIN"/>
    <property type="match status" value="1"/>
</dbReference>
<sequence length="244" mass="28339">MNEWLDRFTPDYLDDILVRLAHHSTAIEGNTISLPETVSIILNNTLPSSSGASVREFYEIDNHRQAFEFMMEMLRQDEPLSVALIQEMHSKLTDRLQYDRGQFKKNDNRIVGAEFKTALPAETPGLMIQLVDNLNYRLEVANDDDEKIEAIVDSHIQFERIHPFSDGNGRTGRMIMNYSLLKEKLPPFIVHKSDRGVYIERLANQDVEGLKKMAIEEMNQERERMIDFGHTKENEITEIEQELE</sequence>
<evidence type="ECO:0000313" key="5">
    <source>
        <dbReference type="EMBL" id="MDZ5760589.1"/>
    </source>
</evidence>
<evidence type="ECO:0000313" key="6">
    <source>
        <dbReference type="Proteomes" id="UP001290462"/>
    </source>
</evidence>
<evidence type="ECO:0000256" key="3">
    <source>
        <dbReference type="PIRSR" id="PIRSR640198-3"/>
    </source>
</evidence>
<proteinExistence type="predicted"/>
<feature type="domain" description="Fido" evidence="4">
    <location>
        <begin position="80"/>
        <end position="221"/>
    </location>
</feature>
<dbReference type="PROSITE" id="PS51459">
    <property type="entry name" value="FIDO"/>
    <property type="match status" value="1"/>
</dbReference>
<comment type="caution">
    <text evidence="5">The sequence shown here is derived from an EMBL/GenBank/DDBJ whole genome shotgun (WGS) entry which is preliminary data.</text>
</comment>
<organism evidence="5 6">
    <name type="scientific">Carnobacterium maltaromaticum</name>
    <name type="common">Carnobacterium piscicola</name>
    <dbReference type="NCBI Taxonomy" id="2751"/>
    <lineage>
        <taxon>Bacteria</taxon>
        <taxon>Bacillati</taxon>
        <taxon>Bacillota</taxon>
        <taxon>Bacilli</taxon>
        <taxon>Lactobacillales</taxon>
        <taxon>Carnobacteriaceae</taxon>
        <taxon>Carnobacterium</taxon>
    </lineage>
</organism>
<evidence type="ECO:0000256" key="2">
    <source>
        <dbReference type="PIRSR" id="PIRSR640198-2"/>
    </source>
</evidence>
<keyword evidence="2" id="KW-0067">ATP-binding</keyword>
<dbReference type="PANTHER" id="PTHR13504">
    <property type="entry name" value="FIDO DOMAIN-CONTAINING PROTEIN DDB_G0283145"/>
    <property type="match status" value="1"/>
</dbReference>
<dbReference type="EMBL" id="JAVBVO010000024">
    <property type="protein sequence ID" value="MDZ5760589.1"/>
    <property type="molecule type" value="Genomic_DNA"/>
</dbReference>
<accession>A0AAW9K8T7</accession>
<evidence type="ECO:0000256" key="1">
    <source>
        <dbReference type="PIRSR" id="PIRSR640198-1"/>
    </source>
</evidence>
<dbReference type="AlphaFoldDB" id="A0AAW9K8T7"/>
<dbReference type="InterPro" id="IPR003812">
    <property type="entry name" value="Fido"/>
</dbReference>
<dbReference type="InterPro" id="IPR040198">
    <property type="entry name" value="Fido_containing"/>
</dbReference>
<dbReference type="Pfam" id="PF02661">
    <property type="entry name" value="Fic"/>
    <property type="match status" value="1"/>
</dbReference>
<protein>
    <submittedName>
        <fullName evidence="5">Fic family protein</fullName>
    </submittedName>
</protein>
<dbReference type="GO" id="GO:0005524">
    <property type="term" value="F:ATP binding"/>
    <property type="evidence" value="ECO:0007669"/>
    <property type="project" value="UniProtKB-KW"/>
</dbReference>
<dbReference type="Proteomes" id="UP001290462">
    <property type="component" value="Unassembled WGS sequence"/>
</dbReference>
<gene>
    <name evidence="5" type="ORF">RAK27_18270</name>
</gene>
<keyword evidence="2" id="KW-0547">Nucleotide-binding</keyword>
<feature type="active site" evidence="1">
    <location>
        <position position="162"/>
    </location>
</feature>
<dbReference type="Gene3D" id="1.10.3290.10">
    <property type="entry name" value="Fido-like domain"/>
    <property type="match status" value="1"/>
</dbReference>
<dbReference type="InterPro" id="IPR036597">
    <property type="entry name" value="Fido-like_dom_sf"/>
</dbReference>